<evidence type="ECO:0000256" key="3">
    <source>
        <dbReference type="ARBA" id="ARBA00011738"/>
    </source>
</evidence>
<comment type="caution">
    <text evidence="10">The sequence shown here is derived from an EMBL/GenBank/DDBJ whole genome shotgun (WGS) entry which is preliminary data.</text>
</comment>
<evidence type="ECO:0000313" key="10">
    <source>
        <dbReference type="EMBL" id="GIG52737.1"/>
    </source>
</evidence>
<evidence type="ECO:0000256" key="5">
    <source>
        <dbReference type="ARBA" id="ARBA00022690"/>
    </source>
</evidence>
<dbReference type="SUPFAM" id="SSF55399">
    <property type="entry name" value="Subtilisin inhibitor"/>
    <property type="match status" value="1"/>
</dbReference>
<reference evidence="10" key="1">
    <citation type="submission" date="2021-01" db="EMBL/GenBank/DDBJ databases">
        <title>Whole genome shotgun sequence of Dactylosporangium siamense NBRC 106093.</title>
        <authorList>
            <person name="Komaki H."/>
            <person name="Tamura T."/>
        </authorList>
    </citation>
    <scope>NUCLEOTIDE SEQUENCE</scope>
    <source>
        <strain evidence="10">NBRC 106093</strain>
    </source>
</reference>
<dbReference type="AlphaFoldDB" id="A0A919UEL7"/>
<proteinExistence type="inferred from homology"/>
<comment type="subunit">
    <text evidence="3">Homodimer.</text>
</comment>
<dbReference type="PRINTS" id="PR00294">
    <property type="entry name" value="SSBTLNINHBTR"/>
</dbReference>
<evidence type="ECO:0000259" key="9">
    <source>
        <dbReference type="Pfam" id="PF00720"/>
    </source>
</evidence>
<evidence type="ECO:0000313" key="11">
    <source>
        <dbReference type="Proteomes" id="UP000660611"/>
    </source>
</evidence>
<feature type="domain" description="Subtilisin inhibitor" evidence="9">
    <location>
        <begin position="35"/>
        <end position="122"/>
    </location>
</feature>
<evidence type="ECO:0000256" key="1">
    <source>
        <dbReference type="ARBA" id="ARBA00004613"/>
    </source>
</evidence>
<organism evidence="10 11">
    <name type="scientific">Dactylosporangium siamense</name>
    <dbReference type="NCBI Taxonomy" id="685454"/>
    <lineage>
        <taxon>Bacteria</taxon>
        <taxon>Bacillati</taxon>
        <taxon>Actinomycetota</taxon>
        <taxon>Actinomycetes</taxon>
        <taxon>Micromonosporales</taxon>
        <taxon>Micromonosporaceae</taxon>
        <taxon>Dactylosporangium</taxon>
    </lineage>
</organism>
<gene>
    <name evidence="10" type="ORF">Dsi01nite_107780</name>
</gene>
<dbReference type="InterPro" id="IPR023549">
    <property type="entry name" value="Subtilisin_inhibitor"/>
</dbReference>
<dbReference type="InterPro" id="IPR036819">
    <property type="entry name" value="Subtilisin_inhibitor-like_sf"/>
</dbReference>
<name>A0A919UEL7_9ACTN</name>
<dbReference type="Gene3D" id="3.30.350.10">
    <property type="entry name" value="Subtilisin inhibitor-like"/>
    <property type="match status" value="1"/>
</dbReference>
<keyword evidence="7" id="KW-1015">Disulfide bond</keyword>
<evidence type="ECO:0000256" key="7">
    <source>
        <dbReference type="ARBA" id="ARBA00023157"/>
    </source>
</evidence>
<dbReference type="EMBL" id="BONQ01000187">
    <property type="protein sequence ID" value="GIG52737.1"/>
    <property type="molecule type" value="Genomic_DNA"/>
</dbReference>
<dbReference type="GO" id="GO:0004867">
    <property type="term" value="F:serine-type endopeptidase inhibitor activity"/>
    <property type="evidence" value="ECO:0007669"/>
    <property type="project" value="UniProtKB-KW"/>
</dbReference>
<accession>A0A919UEL7</accession>
<dbReference type="InterPro" id="IPR000691">
    <property type="entry name" value="Prot_inh_I16_SSI"/>
</dbReference>
<evidence type="ECO:0000256" key="4">
    <source>
        <dbReference type="ARBA" id="ARBA00022525"/>
    </source>
</evidence>
<comment type="subcellular location">
    <subcellularLocation>
        <location evidence="1">Secreted</location>
    </subcellularLocation>
</comment>
<keyword evidence="5 8" id="KW-0646">Protease inhibitor</keyword>
<dbReference type="RefSeq" id="WP_345002934.1">
    <property type="nucleotide sequence ID" value="NZ_BAAAVW010000001.1"/>
</dbReference>
<dbReference type="Proteomes" id="UP000660611">
    <property type="component" value="Unassembled WGS sequence"/>
</dbReference>
<dbReference type="GO" id="GO:0005576">
    <property type="term" value="C:extracellular region"/>
    <property type="evidence" value="ECO:0007669"/>
    <property type="project" value="UniProtKB-SubCell"/>
</dbReference>
<protein>
    <recommendedName>
        <fullName evidence="9">Subtilisin inhibitor domain-containing protein</fullName>
    </recommendedName>
</protein>
<evidence type="ECO:0000256" key="8">
    <source>
        <dbReference type="RuleBase" id="RU003471"/>
    </source>
</evidence>
<evidence type="ECO:0000256" key="2">
    <source>
        <dbReference type="ARBA" id="ARBA00010472"/>
    </source>
</evidence>
<keyword evidence="6 8" id="KW-0722">Serine protease inhibitor</keyword>
<evidence type="ECO:0000256" key="6">
    <source>
        <dbReference type="ARBA" id="ARBA00022900"/>
    </source>
</evidence>
<sequence length="136" mass="13946">MGAGRLVATATMLVAAIATVETTTAVVATAAPAKPTKLVLTVAKGESTKPVQRRASLTCRPAGGSHKMARDACSALAKVGGDFARLQQGAGVACTMQYDPVTVTAVGRWKGKRVDYKKTYGNACSLSTTTGPVFSL</sequence>
<keyword evidence="11" id="KW-1185">Reference proteome</keyword>
<keyword evidence="4" id="KW-0964">Secreted</keyword>
<dbReference type="Pfam" id="PF00720">
    <property type="entry name" value="SSI"/>
    <property type="match status" value="1"/>
</dbReference>
<comment type="similarity">
    <text evidence="2 8">Belongs to the protease inhibitor I16 (SSI) family.</text>
</comment>